<reference evidence="1 2" key="1">
    <citation type="submission" date="2020-08" db="EMBL/GenBank/DDBJ databases">
        <title>Genomic Encyclopedia of Type Strains, Phase IV (KMG-IV): sequencing the most valuable type-strain genomes for metagenomic binning, comparative biology and taxonomic classification.</title>
        <authorList>
            <person name="Goeker M."/>
        </authorList>
    </citation>
    <scope>NUCLEOTIDE SEQUENCE [LARGE SCALE GENOMIC DNA]</scope>
    <source>
        <strain evidence="1 2">DSM 14925</strain>
    </source>
</reference>
<accession>A0A841CBB8</accession>
<dbReference type="Proteomes" id="UP000562464">
    <property type="component" value="Unassembled WGS sequence"/>
</dbReference>
<dbReference type="RefSeq" id="WP_183540552.1">
    <property type="nucleotide sequence ID" value="NZ_JACHHV010000026.1"/>
</dbReference>
<name>A0A841CBB8_9LACT</name>
<evidence type="ECO:0008006" key="3">
    <source>
        <dbReference type="Google" id="ProtNLM"/>
    </source>
</evidence>
<gene>
    <name evidence="1" type="ORF">HNQ37_001370</name>
</gene>
<organism evidence="1 2">
    <name type="scientific">Lactovum miscens</name>
    <dbReference type="NCBI Taxonomy" id="190387"/>
    <lineage>
        <taxon>Bacteria</taxon>
        <taxon>Bacillati</taxon>
        <taxon>Bacillota</taxon>
        <taxon>Bacilli</taxon>
        <taxon>Lactobacillales</taxon>
        <taxon>Streptococcaceae</taxon>
        <taxon>Lactovum</taxon>
    </lineage>
</organism>
<keyword evidence="2" id="KW-1185">Reference proteome</keyword>
<dbReference type="AlphaFoldDB" id="A0A841CBB8"/>
<protein>
    <recommendedName>
        <fullName evidence="3">WxL domain-containing protein</fullName>
    </recommendedName>
</protein>
<evidence type="ECO:0000313" key="2">
    <source>
        <dbReference type="Proteomes" id="UP000562464"/>
    </source>
</evidence>
<evidence type="ECO:0000313" key="1">
    <source>
        <dbReference type="EMBL" id="MBB5888470.1"/>
    </source>
</evidence>
<proteinExistence type="predicted"/>
<comment type="caution">
    <text evidence="1">The sequence shown here is derived from an EMBL/GenBank/DDBJ whole genome shotgun (WGS) entry which is preliminary data.</text>
</comment>
<dbReference type="EMBL" id="JACHHV010000026">
    <property type="protein sequence ID" value="MBB5888470.1"/>
    <property type="molecule type" value="Genomic_DNA"/>
</dbReference>
<sequence>MNKIFKFILFSFILAIIVGISEISKADESSSLASFSYQYNGPTFPSFQTVPTSLDFGNVDPTQNEIVYPRTYGDGLTIDITKSQLTDFSLQAQFIQGNQQIQDISSQVYFIDGNQKLPLSIPQTIISQESLSAYLSADPSQTVLNISDPSTPNLPTWTIQSDVLNNPDLALKAPGYGIGMYFYSSSLIAGSYSGEIIWSLVMAPS</sequence>